<sequence>MLKRVFSICIVVIFMMGLLGATIVFSASSKYKTKIEFSVASFGTFNDDEFMKYVSNKFNVKIKPQALDWNNWEQQVNTWMAAGDMPDMLQWDARPWKMKQFKSWVSAGLLKPLPSLDKYPNLKALRSKMKIMDYYKINGKDYLWTKFRGDNKWSLAGPMAIMYRKDWAEKLGMAKEEYTIDELLKLAKAFVQKDPAGNGKGKTVGYAEVGWGWPWLLNYFNPYAATFVKVKGKWVWGPTMPETLEGIKFLRQMYKEGALWKDFYTAKDYDGVNLYMANRLGMWADNLGADWNKYRTNFKTANPKADVYKATALMKIKGRDGKYFLQEWDNTWSAYLFSSKMSDEKFKRILDIMDWAASPEGTRMCQFGFVNKDYVIKNNKIVLLWKKDSKGQYEKPDYITTTADAVRNLACLNGDFIYTDPTFDQKTLKDLIWLYKLPVSQPNNVKLAKINYAFDFFSAPYKDKYANTLASDFRQAVMKMVVSTDNIEGALKKFIQQNQAKANAIIRELTKAGI</sequence>
<protein>
    <submittedName>
        <fullName evidence="1">Extracellular solute-binding protein, family 1</fullName>
    </submittedName>
</protein>
<evidence type="ECO:0000313" key="1">
    <source>
        <dbReference type="EMBL" id="ABP68104.1"/>
    </source>
</evidence>
<gene>
    <name evidence="1" type="ordered locus">Csac_2529</name>
</gene>
<dbReference type="HOGENOM" id="CLU_021021_3_1_9"/>
<dbReference type="PANTHER" id="PTHR43649:SF12">
    <property type="entry name" value="DIACETYLCHITOBIOSE BINDING PROTEIN DASA"/>
    <property type="match status" value="1"/>
</dbReference>
<evidence type="ECO:0000313" key="2">
    <source>
        <dbReference type="Proteomes" id="UP000000256"/>
    </source>
</evidence>
<dbReference type="PANTHER" id="PTHR43649">
    <property type="entry name" value="ARABINOSE-BINDING PROTEIN-RELATED"/>
    <property type="match status" value="1"/>
</dbReference>
<keyword evidence="2" id="KW-1185">Reference proteome</keyword>
<dbReference type="EMBL" id="CP000679">
    <property type="protein sequence ID" value="ABP68104.1"/>
    <property type="molecule type" value="Genomic_DNA"/>
</dbReference>
<proteinExistence type="predicted"/>
<dbReference type="OrthoDB" id="3235892at2"/>
<dbReference type="SUPFAM" id="SSF53850">
    <property type="entry name" value="Periplasmic binding protein-like II"/>
    <property type="match status" value="1"/>
</dbReference>
<accession>A4XMG9</accession>
<dbReference type="eggNOG" id="COG1653">
    <property type="taxonomic scope" value="Bacteria"/>
</dbReference>
<dbReference type="InterPro" id="IPR050490">
    <property type="entry name" value="Bact_solute-bd_prot1"/>
</dbReference>
<dbReference type="AlphaFoldDB" id="A4XMG9"/>
<name>A4XMG9_CALS8</name>
<dbReference type="KEGG" id="csc:Csac_2529"/>
<reference evidence="1 2" key="1">
    <citation type="journal article" date="2008" name="Appl. Environ. Microbiol.">
        <title>Hydrogenomics of the extremely thermophilic bacterium Caldicellulosiruptor saccharolyticus.</title>
        <authorList>
            <person name="van de Werken H.J."/>
            <person name="Verhaart M.R."/>
            <person name="VanFossen A.L."/>
            <person name="Willquist K."/>
            <person name="Lewis D.L."/>
            <person name="Nichols J.D."/>
            <person name="Goorissen H.P."/>
            <person name="Mongodin E.F."/>
            <person name="Nelson K.E."/>
            <person name="van Niel E.W."/>
            <person name="Stams A.J."/>
            <person name="Ward D.E."/>
            <person name="de Vos W.M."/>
            <person name="van der Oost J."/>
            <person name="Kelly R.M."/>
            <person name="Kengen S.W."/>
        </authorList>
    </citation>
    <scope>NUCLEOTIDE SEQUENCE [LARGE SCALE GENOMIC DNA]</scope>
    <source>
        <strain evidence="2">ATCC 43494 / DSM 8903 / Tp8T 6331</strain>
    </source>
</reference>
<dbReference type="Gene3D" id="3.40.190.10">
    <property type="entry name" value="Periplasmic binding protein-like II"/>
    <property type="match status" value="2"/>
</dbReference>
<organism evidence="1 2">
    <name type="scientific">Caldicellulosiruptor saccharolyticus (strain ATCC 43494 / DSM 8903 / Tp8T 6331)</name>
    <dbReference type="NCBI Taxonomy" id="351627"/>
    <lineage>
        <taxon>Bacteria</taxon>
        <taxon>Bacillati</taxon>
        <taxon>Bacillota</taxon>
        <taxon>Bacillota incertae sedis</taxon>
        <taxon>Caldicellulosiruptorales</taxon>
        <taxon>Caldicellulosiruptoraceae</taxon>
        <taxon>Caldicellulosiruptor</taxon>
    </lineage>
</organism>
<dbReference type="STRING" id="351627.Csac_2529"/>
<dbReference type="Proteomes" id="UP000000256">
    <property type="component" value="Chromosome"/>
</dbReference>
<dbReference type="RefSeq" id="WP_011918020.1">
    <property type="nucleotide sequence ID" value="NC_009437.1"/>
</dbReference>